<feature type="region of interest" description="Disordered" evidence="1">
    <location>
        <begin position="22"/>
        <end position="68"/>
    </location>
</feature>
<sequence length="68" mass="7352">MPLSLYDSDWEGSPEEFTYLLSKGQETAKRVPHPGPTRVGQEKGEKQIPSSAAPQEGTAGKNLSPPSR</sequence>
<evidence type="ECO:0000313" key="2">
    <source>
        <dbReference type="EMBL" id="OGY28579.1"/>
    </source>
</evidence>
<dbReference type="Proteomes" id="UP000177821">
    <property type="component" value="Unassembled WGS sequence"/>
</dbReference>
<protein>
    <submittedName>
        <fullName evidence="2">Uncharacterized protein</fullName>
    </submittedName>
</protein>
<gene>
    <name evidence="2" type="ORF">A3J50_04090</name>
</gene>
<dbReference type="EMBL" id="MHCX01000048">
    <property type="protein sequence ID" value="OGY28579.1"/>
    <property type="molecule type" value="Genomic_DNA"/>
</dbReference>
<proteinExistence type="predicted"/>
<dbReference type="AlphaFoldDB" id="A0A1G1WLI6"/>
<reference evidence="2 3" key="1">
    <citation type="journal article" date="2016" name="Nat. Commun.">
        <title>Thousands of microbial genomes shed light on interconnected biogeochemical processes in an aquifer system.</title>
        <authorList>
            <person name="Anantharaman K."/>
            <person name="Brown C.T."/>
            <person name="Hug L.A."/>
            <person name="Sharon I."/>
            <person name="Castelle C.J."/>
            <person name="Probst A.J."/>
            <person name="Thomas B.C."/>
            <person name="Singh A."/>
            <person name="Wilkins M.J."/>
            <person name="Karaoz U."/>
            <person name="Brodie E.L."/>
            <person name="Williams K.H."/>
            <person name="Hubbard S.S."/>
            <person name="Banfield J.F."/>
        </authorList>
    </citation>
    <scope>NUCLEOTIDE SEQUENCE [LARGE SCALE GENOMIC DNA]</scope>
</reference>
<name>A0A1G1WLI6_9BACT</name>
<accession>A0A1G1WLI6</accession>
<evidence type="ECO:0000256" key="1">
    <source>
        <dbReference type="SAM" id="MobiDB-lite"/>
    </source>
</evidence>
<comment type="caution">
    <text evidence="2">The sequence shown here is derived from an EMBL/GenBank/DDBJ whole genome shotgun (WGS) entry which is preliminary data.</text>
</comment>
<evidence type="ECO:0000313" key="3">
    <source>
        <dbReference type="Proteomes" id="UP000177821"/>
    </source>
</evidence>
<organism evidence="2 3">
    <name type="scientific">Candidatus Woykebacteria bacterium RIFCSPHIGHO2_02_FULL_43_16b</name>
    <dbReference type="NCBI Taxonomy" id="1802601"/>
    <lineage>
        <taxon>Bacteria</taxon>
        <taxon>Candidatus Woykeibacteriota</taxon>
    </lineage>
</organism>